<reference evidence="2 3" key="1">
    <citation type="submission" date="2024-06" db="EMBL/GenBank/DDBJ databases">
        <title>Genomic Encyclopedia of Type Strains, Phase IV (KMG-IV): sequencing the most valuable type-strain genomes for metagenomic binning, comparative biology and taxonomic classification.</title>
        <authorList>
            <person name="Goeker M."/>
        </authorList>
    </citation>
    <scope>NUCLEOTIDE SEQUENCE [LARGE SCALE GENOMIC DNA]</scope>
    <source>
        <strain evidence="2 3">DSM 17809</strain>
    </source>
</reference>
<proteinExistence type="predicted"/>
<feature type="transmembrane region" description="Helical" evidence="1">
    <location>
        <begin position="49"/>
        <end position="71"/>
    </location>
</feature>
<dbReference type="InterPro" id="IPR021218">
    <property type="entry name" value="DUF2784"/>
</dbReference>
<keyword evidence="1" id="KW-0472">Membrane</keyword>
<comment type="caution">
    <text evidence="2">The sequence shown here is derived from an EMBL/GenBank/DDBJ whole genome shotgun (WGS) entry which is preliminary data.</text>
</comment>
<feature type="transmembrane region" description="Helical" evidence="1">
    <location>
        <begin position="91"/>
        <end position="119"/>
    </location>
</feature>
<name>A0ABV2EG09_9CAUL</name>
<sequence length="132" mass="14638">MSGTVVAALMLALHLAVIAFNLFGLVAIPLGAWRGWRFVRARGWRLLHLASLAVVALQAVLGRACFLTIWQDEAGGGVERPPLIARTINSLIYWPLPLWVFTAAYMAVFAYVLALWFLVPPRPSRRPSSGRR</sequence>
<protein>
    <recommendedName>
        <fullName evidence="4">DUF2784 domain-containing protein</fullName>
    </recommendedName>
</protein>
<dbReference type="Pfam" id="PF10861">
    <property type="entry name" value="DUF2784"/>
    <property type="match status" value="1"/>
</dbReference>
<evidence type="ECO:0000256" key="1">
    <source>
        <dbReference type="SAM" id="Phobius"/>
    </source>
</evidence>
<evidence type="ECO:0000313" key="3">
    <source>
        <dbReference type="Proteomes" id="UP001549110"/>
    </source>
</evidence>
<dbReference type="Proteomes" id="UP001549110">
    <property type="component" value="Unassembled WGS sequence"/>
</dbReference>
<dbReference type="RefSeq" id="WP_331930926.1">
    <property type="nucleotide sequence ID" value="NZ_JBEPLU010000001.1"/>
</dbReference>
<dbReference type="EMBL" id="JBEPLU010000001">
    <property type="protein sequence ID" value="MET3525973.1"/>
    <property type="molecule type" value="Genomic_DNA"/>
</dbReference>
<accession>A0ABV2EG09</accession>
<evidence type="ECO:0000313" key="2">
    <source>
        <dbReference type="EMBL" id="MET3525973.1"/>
    </source>
</evidence>
<feature type="transmembrane region" description="Helical" evidence="1">
    <location>
        <begin position="6"/>
        <end position="28"/>
    </location>
</feature>
<gene>
    <name evidence="2" type="ORF">ABID41_001068</name>
</gene>
<keyword evidence="1" id="KW-0812">Transmembrane</keyword>
<keyword evidence="3" id="KW-1185">Reference proteome</keyword>
<keyword evidence="1" id="KW-1133">Transmembrane helix</keyword>
<organism evidence="2 3">
    <name type="scientific">Phenylobacterium koreense</name>
    <dbReference type="NCBI Taxonomy" id="266125"/>
    <lineage>
        <taxon>Bacteria</taxon>
        <taxon>Pseudomonadati</taxon>
        <taxon>Pseudomonadota</taxon>
        <taxon>Alphaproteobacteria</taxon>
        <taxon>Caulobacterales</taxon>
        <taxon>Caulobacteraceae</taxon>
        <taxon>Phenylobacterium</taxon>
    </lineage>
</organism>
<evidence type="ECO:0008006" key="4">
    <source>
        <dbReference type="Google" id="ProtNLM"/>
    </source>
</evidence>